<dbReference type="EMBL" id="JASCZI010090695">
    <property type="protein sequence ID" value="MED6145117.1"/>
    <property type="molecule type" value="Genomic_DNA"/>
</dbReference>
<dbReference type="Proteomes" id="UP001341840">
    <property type="component" value="Unassembled WGS sequence"/>
</dbReference>
<proteinExistence type="predicted"/>
<evidence type="ECO:0000313" key="1">
    <source>
        <dbReference type="EMBL" id="MED6145117.1"/>
    </source>
</evidence>
<protein>
    <submittedName>
        <fullName evidence="1">Uncharacterized protein</fullName>
    </submittedName>
</protein>
<gene>
    <name evidence="1" type="ORF">PIB30_022115</name>
</gene>
<comment type="caution">
    <text evidence="1">The sequence shown here is derived from an EMBL/GenBank/DDBJ whole genome shotgun (WGS) entry which is preliminary data.</text>
</comment>
<accession>A0ABU6T8T7</accession>
<reference evidence="1 2" key="1">
    <citation type="journal article" date="2023" name="Plants (Basel)">
        <title>Bridging the Gap: Combining Genomics and Transcriptomics Approaches to Understand Stylosanthes scabra, an Orphan Legume from the Brazilian Caatinga.</title>
        <authorList>
            <person name="Ferreira-Neto J.R.C."/>
            <person name="da Silva M.D."/>
            <person name="Binneck E."/>
            <person name="de Melo N.F."/>
            <person name="da Silva R.H."/>
            <person name="de Melo A.L.T.M."/>
            <person name="Pandolfi V."/>
            <person name="Bustamante F.O."/>
            <person name="Brasileiro-Vidal A.C."/>
            <person name="Benko-Iseppon A.M."/>
        </authorList>
    </citation>
    <scope>NUCLEOTIDE SEQUENCE [LARGE SCALE GENOMIC DNA]</scope>
    <source>
        <tissue evidence="1">Leaves</tissue>
    </source>
</reference>
<keyword evidence="2" id="KW-1185">Reference proteome</keyword>
<evidence type="ECO:0000313" key="2">
    <source>
        <dbReference type="Proteomes" id="UP001341840"/>
    </source>
</evidence>
<name>A0ABU6T8T7_9FABA</name>
<sequence>MIQFHFLVHVQCFTKIITVSLGLRGVIGLELGLRQQRTIGSSKCLWGLCFHVEQRLTSRLTVAAGGPPAIVPATNLVLVLDRSGLAMITDRVRTWSFVLTPYFEVLLGLSSESDLESVDWCLLELS</sequence>
<organism evidence="1 2">
    <name type="scientific">Stylosanthes scabra</name>
    <dbReference type="NCBI Taxonomy" id="79078"/>
    <lineage>
        <taxon>Eukaryota</taxon>
        <taxon>Viridiplantae</taxon>
        <taxon>Streptophyta</taxon>
        <taxon>Embryophyta</taxon>
        <taxon>Tracheophyta</taxon>
        <taxon>Spermatophyta</taxon>
        <taxon>Magnoliopsida</taxon>
        <taxon>eudicotyledons</taxon>
        <taxon>Gunneridae</taxon>
        <taxon>Pentapetalae</taxon>
        <taxon>rosids</taxon>
        <taxon>fabids</taxon>
        <taxon>Fabales</taxon>
        <taxon>Fabaceae</taxon>
        <taxon>Papilionoideae</taxon>
        <taxon>50 kb inversion clade</taxon>
        <taxon>dalbergioids sensu lato</taxon>
        <taxon>Dalbergieae</taxon>
        <taxon>Pterocarpus clade</taxon>
        <taxon>Stylosanthes</taxon>
    </lineage>
</organism>